<keyword evidence="1" id="KW-0472">Membrane</keyword>
<feature type="transmembrane region" description="Helical" evidence="1">
    <location>
        <begin position="35"/>
        <end position="57"/>
    </location>
</feature>
<evidence type="ECO:0000313" key="2">
    <source>
        <dbReference type="EMBL" id="MBB6059170.1"/>
    </source>
</evidence>
<sequence>MELKDLFLTPLYLGLFYGIAFAVRKRFTNPLTRKYFIPALSVKFLGAIGLGLIYQFYYGGGDTFNYYFHTKVVHEAFGESFSTGLKLLTAQHPPDADMLRYTGRMYWYDAPTEYAVVQVASLFSLFCFNTYTVIGLCFAFTSFCGMWAMYVTFIRIFPLAYKKLAIAVFFLPSVFFWGSGLMKDSLCIGALGWAFYGFYHALILKKNLPTAVVLGALGAYILLSVKVYILLSFLPAALLWVFNENNQRIKSAALRMLLKPLFLLLGAGAGYLGATGLTAGDEKYDVEKIGERAKINQVYLTSYATNGSAYNIGEFDGSLGSTLKVAPQAIVVSIFRPFLFEVRNPVMLLSALEATLFIWLTASLFYRTGLLKGLSLIVGTPILLFSFLFAIVFAIGVGINSGNFGTLVRYKIPLMPFYLGALYIMQAKSQKKVRPGGAVRPQLNSARKLGRLATTE</sequence>
<keyword evidence="1" id="KW-0812">Transmembrane</keyword>
<feature type="transmembrane region" description="Helical" evidence="1">
    <location>
        <begin position="219"/>
        <end position="242"/>
    </location>
</feature>
<evidence type="ECO:0000313" key="3">
    <source>
        <dbReference type="Proteomes" id="UP000532746"/>
    </source>
</evidence>
<proteinExistence type="predicted"/>
<feature type="transmembrane region" description="Helical" evidence="1">
    <location>
        <begin position="131"/>
        <end position="154"/>
    </location>
</feature>
<keyword evidence="1" id="KW-1133">Transmembrane helix</keyword>
<feature type="transmembrane region" description="Helical" evidence="1">
    <location>
        <begin position="254"/>
        <end position="274"/>
    </location>
</feature>
<gene>
    <name evidence="2" type="ORF">HNQ93_002016</name>
</gene>
<dbReference type="EMBL" id="JACHGG010000002">
    <property type="protein sequence ID" value="MBB6059170.1"/>
    <property type="molecule type" value="Genomic_DNA"/>
</dbReference>
<evidence type="ECO:0000256" key="1">
    <source>
        <dbReference type="SAM" id="Phobius"/>
    </source>
</evidence>
<name>A0A7W9T0G2_9BACT</name>
<accession>A0A7W9T0G2</accession>
<reference evidence="2 3" key="1">
    <citation type="submission" date="2020-08" db="EMBL/GenBank/DDBJ databases">
        <title>Genomic Encyclopedia of Type Strains, Phase IV (KMG-IV): sequencing the most valuable type-strain genomes for metagenomic binning, comparative biology and taxonomic classification.</title>
        <authorList>
            <person name="Goeker M."/>
        </authorList>
    </citation>
    <scope>NUCLEOTIDE SEQUENCE [LARGE SCALE GENOMIC DNA]</scope>
    <source>
        <strain evidence="2 3">DSM 26718</strain>
    </source>
</reference>
<feature type="transmembrane region" description="Helical" evidence="1">
    <location>
        <begin position="166"/>
        <end position="199"/>
    </location>
</feature>
<feature type="transmembrane region" description="Helical" evidence="1">
    <location>
        <begin position="6"/>
        <end position="23"/>
    </location>
</feature>
<keyword evidence="3" id="KW-1185">Reference proteome</keyword>
<feature type="transmembrane region" description="Helical" evidence="1">
    <location>
        <begin position="407"/>
        <end position="425"/>
    </location>
</feature>
<organism evidence="2 3">
    <name type="scientific">Hymenobacter luteus</name>
    <dbReference type="NCBI Taxonomy" id="1411122"/>
    <lineage>
        <taxon>Bacteria</taxon>
        <taxon>Pseudomonadati</taxon>
        <taxon>Bacteroidota</taxon>
        <taxon>Cytophagia</taxon>
        <taxon>Cytophagales</taxon>
        <taxon>Hymenobacteraceae</taxon>
        <taxon>Hymenobacter</taxon>
    </lineage>
</organism>
<dbReference type="AlphaFoldDB" id="A0A7W9T0G2"/>
<comment type="caution">
    <text evidence="2">The sequence shown here is derived from an EMBL/GenBank/DDBJ whole genome shotgun (WGS) entry which is preliminary data.</text>
</comment>
<feature type="transmembrane region" description="Helical" evidence="1">
    <location>
        <begin position="373"/>
        <end position="395"/>
    </location>
</feature>
<protein>
    <recommendedName>
        <fullName evidence="4">Glycosyltransferase RgtA/B/C/D-like domain-containing protein</fullName>
    </recommendedName>
</protein>
<feature type="transmembrane region" description="Helical" evidence="1">
    <location>
        <begin position="346"/>
        <end position="366"/>
    </location>
</feature>
<dbReference type="Proteomes" id="UP000532746">
    <property type="component" value="Unassembled WGS sequence"/>
</dbReference>
<dbReference type="RefSeq" id="WP_183402698.1">
    <property type="nucleotide sequence ID" value="NZ_JACHGG010000002.1"/>
</dbReference>
<evidence type="ECO:0008006" key="4">
    <source>
        <dbReference type="Google" id="ProtNLM"/>
    </source>
</evidence>